<feature type="domain" description="Integrase catalytic" evidence="1">
    <location>
        <begin position="1"/>
        <end position="125"/>
    </location>
</feature>
<proteinExistence type="predicted"/>
<reference evidence="2" key="1">
    <citation type="submission" date="2021-02" db="EMBL/GenBank/DDBJ databases">
        <authorList>
            <person name="Nowell W R."/>
        </authorList>
    </citation>
    <scope>NUCLEOTIDE SEQUENCE</scope>
</reference>
<name>A0A820MPH9_9BILA</name>
<evidence type="ECO:0000313" key="2">
    <source>
        <dbReference type="EMBL" id="CAF4377476.1"/>
    </source>
</evidence>
<dbReference type="PANTHER" id="PTHR37984:SF5">
    <property type="entry name" value="PROTEIN NYNRIN-LIKE"/>
    <property type="match status" value="1"/>
</dbReference>
<accession>A0A820MPH9</accession>
<dbReference type="InterPro" id="IPR001584">
    <property type="entry name" value="Integrase_cat-core"/>
</dbReference>
<dbReference type="GO" id="GO:0015074">
    <property type="term" value="P:DNA integration"/>
    <property type="evidence" value="ECO:0007669"/>
    <property type="project" value="InterPro"/>
</dbReference>
<protein>
    <recommendedName>
        <fullName evidence="1">Integrase catalytic domain-containing protein</fullName>
    </recommendedName>
</protein>
<dbReference type="GO" id="GO:0003676">
    <property type="term" value="F:nucleic acid binding"/>
    <property type="evidence" value="ECO:0007669"/>
    <property type="project" value="InterPro"/>
</dbReference>
<sequence>KWVEAKVSAIATEQTVANFLFEDIFTRFGVPREIITNQGAQFTSKLVKGIVEKYKIKHRKSSPYHPQANGQVETTNKILEAIMTKTFKQHKRYWSDKLLEALWSYCTTWKNTIGFSPYEMVYGKQVLLSIEFQISTYRLAAELGMDLNEAKKQRMMQVNELDEVRQDALQQTTMVQQQRTKWHDKFIKKKEFQVGD</sequence>
<dbReference type="PROSITE" id="PS50994">
    <property type="entry name" value="INTEGRASE"/>
    <property type="match status" value="1"/>
</dbReference>
<gene>
    <name evidence="2" type="ORF">OKA104_LOCUS50170</name>
</gene>
<dbReference type="EMBL" id="CAJOAY010024743">
    <property type="protein sequence ID" value="CAF4377476.1"/>
    <property type="molecule type" value="Genomic_DNA"/>
</dbReference>
<dbReference type="Gene3D" id="3.30.420.10">
    <property type="entry name" value="Ribonuclease H-like superfamily/Ribonuclease H"/>
    <property type="match status" value="1"/>
</dbReference>
<dbReference type="InterPro" id="IPR036397">
    <property type="entry name" value="RNaseH_sf"/>
</dbReference>
<dbReference type="SUPFAM" id="SSF53098">
    <property type="entry name" value="Ribonuclease H-like"/>
    <property type="match status" value="1"/>
</dbReference>
<evidence type="ECO:0000259" key="1">
    <source>
        <dbReference type="PROSITE" id="PS50994"/>
    </source>
</evidence>
<dbReference type="PANTHER" id="PTHR37984">
    <property type="entry name" value="PROTEIN CBG26694"/>
    <property type="match status" value="1"/>
</dbReference>
<feature type="non-terminal residue" evidence="2">
    <location>
        <position position="1"/>
    </location>
</feature>
<dbReference type="InterPro" id="IPR012337">
    <property type="entry name" value="RNaseH-like_sf"/>
</dbReference>
<comment type="caution">
    <text evidence="2">The sequence shown here is derived from an EMBL/GenBank/DDBJ whole genome shotgun (WGS) entry which is preliminary data.</text>
</comment>
<organism evidence="2 3">
    <name type="scientific">Adineta steineri</name>
    <dbReference type="NCBI Taxonomy" id="433720"/>
    <lineage>
        <taxon>Eukaryota</taxon>
        <taxon>Metazoa</taxon>
        <taxon>Spiralia</taxon>
        <taxon>Gnathifera</taxon>
        <taxon>Rotifera</taxon>
        <taxon>Eurotatoria</taxon>
        <taxon>Bdelloidea</taxon>
        <taxon>Adinetida</taxon>
        <taxon>Adinetidae</taxon>
        <taxon>Adineta</taxon>
    </lineage>
</organism>
<dbReference type="InterPro" id="IPR050951">
    <property type="entry name" value="Retrovirus_Pol_polyprotein"/>
</dbReference>
<evidence type="ECO:0000313" key="3">
    <source>
        <dbReference type="Proteomes" id="UP000663881"/>
    </source>
</evidence>
<dbReference type="Proteomes" id="UP000663881">
    <property type="component" value="Unassembled WGS sequence"/>
</dbReference>
<dbReference type="AlphaFoldDB" id="A0A820MPH9"/>